<protein>
    <recommendedName>
        <fullName evidence="3">Phage-shock protein</fullName>
    </recommendedName>
</protein>
<dbReference type="RefSeq" id="WP_004725503.1">
    <property type="nucleotide sequence ID" value="NZ_CABLCD010000013.1"/>
</dbReference>
<proteinExistence type="predicted"/>
<dbReference type="EMBL" id="LKHS01000009">
    <property type="protein sequence ID" value="KQH85991.1"/>
    <property type="molecule type" value="Genomic_DNA"/>
</dbReference>
<dbReference type="GeneID" id="50535797"/>
<evidence type="ECO:0008006" key="3">
    <source>
        <dbReference type="Google" id="ProtNLM"/>
    </source>
</evidence>
<dbReference type="OrthoDB" id="2936081at2"/>
<dbReference type="InParanoid" id="A0A0Q2N2H0"/>
<evidence type="ECO:0000313" key="2">
    <source>
        <dbReference type="Proteomes" id="UP000051221"/>
    </source>
</evidence>
<name>A0A0Q2N2H0_VIBFU</name>
<dbReference type="Proteomes" id="UP000051221">
    <property type="component" value="Unassembled WGS sequence"/>
</dbReference>
<dbReference type="AlphaFoldDB" id="A0A0Q2N2H0"/>
<organism evidence="1 2">
    <name type="scientific">Vibrio furnissii</name>
    <dbReference type="NCBI Taxonomy" id="29494"/>
    <lineage>
        <taxon>Bacteria</taxon>
        <taxon>Pseudomonadati</taxon>
        <taxon>Pseudomonadota</taxon>
        <taxon>Gammaproteobacteria</taxon>
        <taxon>Vibrionales</taxon>
        <taxon>Vibrionaceae</taxon>
        <taxon>Vibrio</taxon>
    </lineage>
</organism>
<dbReference type="InterPro" id="IPR021284">
    <property type="entry name" value="DUF2750"/>
</dbReference>
<reference evidence="1 2" key="1">
    <citation type="submission" date="2015-08" db="EMBL/GenBank/DDBJ databases">
        <title>Antibacterial properties of a collection of Vibrionaceae strains.</title>
        <authorList>
            <person name="Giubergia S."/>
        </authorList>
    </citation>
    <scope>NUCLEOTIDE SEQUENCE [LARGE SCALE GENOMIC DNA]</scope>
    <source>
        <strain evidence="1 2">S0821</strain>
    </source>
</reference>
<dbReference type="OMA" id="DCVPVWP"/>
<accession>A0A0Q2N2H0</accession>
<dbReference type="Pfam" id="PF11042">
    <property type="entry name" value="DUF2750"/>
    <property type="match status" value="1"/>
</dbReference>
<comment type="caution">
    <text evidence="1">The sequence shown here is derived from an EMBL/GenBank/DDBJ whole genome shotgun (WGS) entry which is preliminary data.</text>
</comment>
<gene>
    <name evidence="1" type="ORF">AMR76_12005</name>
</gene>
<sequence length="129" mass="14961">MANALSAEQIATINQYDQEQRFTYCIKEIVANQQVWILKDEHGCVMLNTEDDDCVPVWPNREFAEAWATGDWAECEAEAISLNKWRSRWTSGLEQDDLSVVVFPNDNEEGVVLFPDEFDFELNKQNARR</sequence>
<evidence type="ECO:0000313" key="1">
    <source>
        <dbReference type="EMBL" id="KQH85991.1"/>
    </source>
</evidence>
<keyword evidence="2" id="KW-1185">Reference proteome</keyword>